<dbReference type="InterPro" id="IPR036388">
    <property type="entry name" value="WH-like_DNA-bd_sf"/>
</dbReference>
<accession>A0A561U0Q5</accession>
<comment type="similarity">
    <text evidence="1 6">Belongs to the sigma-70 factor family. ECF subfamily.</text>
</comment>
<dbReference type="GO" id="GO:0003677">
    <property type="term" value="F:DNA binding"/>
    <property type="evidence" value="ECO:0007669"/>
    <property type="project" value="UniProtKB-KW"/>
</dbReference>
<dbReference type="AlphaFoldDB" id="A0A561U0Q5"/>
<name>A0A561U0Q5_9PSEU</name>
<dbReference type="Proteomes" id="UP000316184">
    <property type="component" value="Unassembled WGS sequence"/>
</dbReference>
<dbReference type="SUPFAM" id="SSF88659">
    <property type="entry name" value="Sigma3 and sigma4 domains of RNA polymerase sigma factors"/>
    <property type="match status" value="1"/>
</dbReference>
<feature type="region of interest" description="Disordered" evidence="7">
    <location>
        <begin position="114"/>
        <end position="133"/>
    </location>
</feature>
<feature type="domain" description="RNA polymerase sigma-70 region 2" evidence="8">
    <location>
        <begin position="50"/>
        <end position="116"/>
    </location>
</feature>
<keyword evidence="4 6" id="KW-0238">DNA-binding</keyword>
<evidence type="ECO:0000313" key="10">
    <source>
        <dbReference type="EMBL" id="TWF92942.1"/>
    </source>
</evidence>
<dbReference type="GO" id="GO:0006950">
    <property type="term" value="P:response to stress"/>
    <property type="evidence" value="ECO:0007669"/>
    <property type="project" value="UniProtKB-ARBA"/>
</dbReference>
<sequence length="209" mass="23500">MARPVPGTRKAHMESTRRPAEPPEPGESPGPHELLLSVAKGDEQAFARLYDLVAAPVHGLVQRIVRDTAQSEEVTQEVLVEVWRSASRYRSDRGSAMAWIMTIAHRRAVDRVRTAQAAAERETKAGRQEPGRPYDEVAEAVLSRFEQHQLRRCIATLTDLQRESVVLTYYRGYTYREAAGLLDAPLATVKTRLRDGLIRLRDCLGVTTR</sequence>
<protein>
    <recommendedName>
        <fullName evidence="6">RNA polymerase sigma factor</fullName>
    </recommendedName>
</protein>
<reference evidence="10 11" key="1">
    <citation type="submission" date="2019-06" db="EMBL/GenBank/DDBJ databases">
        <title>Sequencing the genomes of 1000 actinobacteria strains.</title>
        <authorList>
            <person name="Klenk H.-P."/>
        </authorList>
    </citation>
    <scope>NUCLEOTIDE SEQUENCE [LARGE SCALE GENOMIC DNA]</scope>
    <source>
        <strain evidence="10 11">DSM 46699</strain>
    </source>
</reference>
<dbReference type="SUPFAM" id="SSF88946">
    <property type="entry name" value="Sigma2 domain of RNA polymerase sigma factors"/>
    <property type="match status" value="1"/>
</dbReference>
<dbReference type="InterPro" id="IPR039425">
    <property type="entry name" value="RNA_pol_sigma-70-like"/>
</dbReference>
<organism evidence="10 11">
    <name type="scientific">Saccharopolyspora dendranthemae</name>
    <dbReference type="NCBI Taxonomy" id="1181886"/>
    <lineage>
        <taxon>Bacteria</taxon>
        <taxon>Bacillati</taxon>
        <taxon>Actinomycetota</taxon>
        <taxon>Actinomycetes</taxon>
        <taxon>Pseudonocardiales</taxon>
        <taxon>Pseudonocardiaceae</taxon>
        <taxon>Saccharopolyspora</taxon>
    </lineage>
</organism>
<dbReference type="NCBIfam" id="TIGR02937">
    <property type="entry name" value="sigma70-ECF"/>
    <property type="match status" value="1"/>
</dbReference>
<dbReference type="Pfam" id="PF04542">
    <property type="entry name" value="Sigma70_r2"/>
    <property type="match status" value="1"/>
</dbReference>
<dbReference type="InterPro" id="IPR013325">
    <property type="entry name" value="RNA_pol_sigma_r2"/>
</dbReference>
<gene>
    <name evidence="10" type="ORF">FHU35_16224</name>
</gene>
<feature type="compositionally biased region" description="Basic and acidic residues" evidence="7">
    <location>
        <begin position="11"/>
        <end position="21"/>
    </location>
</feature>
<dbReference type="PANTHER" id="PTHR43133:SF66">
    <property type="entry name" value="ECF RNA POLYMERASE SIGMA FACTOR SIGK"/>
    <property type="match status" value="1"/>
</dbReference>
<dbReference type="NCBIfam" id="NF007228">
    <property type="entry name" value="PRK09646.1"/>
    <property type="match status" value="1"/>
</dbReference>
<feature type="domain" description="RNA polymerase sigma factor 70 region 4 type 2" evidence="9">
    <location>
        <begin position="148"/>
        <end position="200"/>
    </location>
</feature>
<dbReference type="GO" id="GO:0006352">
    <property type="term" value="P:DNA-templated transcription initiation"/>
    <property type="evidence" value="ECO:0007669"/>
    <property type="project" value="InterPro"/>
</dbReference>
<evidence type="ECO:0000256" key="2">
    <source>
        <dbReference type="ARBA" id="ARBA00023015"/>
    </source>
</evidence>
<evidence type="ECO:0000256" key="7">
    <source>
        <dbReference type="SAM" id="MobiDB-lite"/>
    </source>
</evidence>
<dbReference type="InterPro" id="IPR014284">
    <property type="entry name" value="RNA_pol_sigma-70_dom"/>
</dbReference>
<keyword evidence="5 6" id="KW-0804">Transcription</keyword>
<dbReference type="InterPro" id="IPR013324">
    <property type="entry name" value="RNA_pol_sigma_r3/r4-like"/>
</dbReference>
<evidence type="ECO:0000256" key="5">
    <source>
        <dbReference type="ARBA" id="ARBA00023163"/>
    </source>
</evidence>
<evidence type="ECO:0000313" key="11">
    <source>
        <dbReference type="Proteomes" id="UP000316184"/>
    </source>
</evidence>
<dbReference type="PANTHER" id="PTHR43133">
    <property type="entry name" value="RNA POLYMERASE ECF-TYPE SIGMA FACTO"/>
    <property type="match status" value="1"/>
</dbReference>
<dbReference type="Gene3D" id="1.10.1740.10">
    <property type="match status" value="1"/>
</dbReference>
<keyword evidence="2 6" id="KW-0805">Transcription regulation</keyword>
<evidence type="ECO:0000256" key="6">
    <source>
        <dbReference type="RuleBase" id="RU000716"/>
    </source>
</evidence>
<comment type="caution">
    <text evidence="10">The sequence shown here is derived from an EMBL/GenBank/DDBJ whole genome shotgun (WGS) entry which is preliminary data.</text>
</comment>
<evidence type="ECO:0000256" key="3">
    <source>
        <dbReference type="ARBA" id="ARBA00023082"/>
    </source>
</evidence>
<evidence type="ECO:0000256" key="1">
    <source>
        <dbReference type="ARBA" id="ARBA00010641"/>
    </source>
</evidence>
<dbReference type="InterPro" id="IPR000838">
    <property type="entry name" value="RNA_pol_sigma70_ECF_CS"/>
</dbReference>
<dbReference type="EMBL" id="VIWX01000006">
    <property type="protein sequence ID" value="TWF92942.1"/>
    <property type="molecule type" value="Genomic_DNA"/>
</dbReference>
<evidence type="ECO:0000259" key="9">
    <source>
        <dbReference type="Pfam" id="PF08281"/>
    </source>
</evidence>
<dbReference type="CDD" id="cd06171">
    <property type="entry name" value="Sigma70_r4"/>
    <property type="match status" value="1"/>
</dbReference>
<evidence type="ECO:0000259" key="8">
    <source>
        <dbReference type="Pfam" id="PF04542"/>
    </source>
</evidence>
<dbReference type="InterPro" id="IPR013249">
    <property type="entry name" value="RNA_pol_sigma70_r4_t2"/>
</dbReference>
<evidence type="ECO:0000256" key="4">
    <source>
        <dbReference type="ARBA" id="ARBA00023125"/>
    </source>
</evidence>
<feature type="region of interest" description="Disordered" evidence="7">
    <location>
        <begin position="1"/>
        <end position="31"/>
    </location>
</feature>
<keyword evidence="11" id="KW-1185">Reference proteome</keyword>
<dbReference type="PROSITE" id="PS01063">
    <property type="entry name" value="SIGMA70_ECF"/>
    <property type="match status" value="1"/>
</dbReference>
<proteinExistence type="inferred from homology"/>
<dbReference type="GO" id="GO:0016987">
    <property type="term" value="F:sigma factor activity"/>
    <property type="evidence" value="ECO:0007669"/>
    <property type="project" value="UniProtKB-KW"/>
</dbReference>
<keyword evidence="3 6" id="KW-0731">Sigma factor</keyword>
<dbReference type="InterPro" id="IPR007627">
    <property type="entry name" value="RNA_pol_sigma70_r2"/>
</dbReference>
<dbReference type="Gene3D" id="1.10.10.10">
    <property type="entry name" value="Winged helix-like DNA-binding domain superfamily/Winged helix DNA-binding domain"/>
    <property type="match status" value="1"/>
</dbReference>
<dbReference type="Pfam" id="PF08281">
    <property type="entry name" value="Sigma70_r4_2"/>
    <property type="match status" value="1"/>
</dbReference>